<dbReference type="Pfam" id="PF07702">
    <property type="entry name" value="UTRA"/>
    <property type="match status" value="1"/>
</dbReference>
<protein>
    <recommendedName>
        <fullName evidence="1">UbiC transcription regulator-associated domain-containing protein</fullName>
    </recommendedName>
</protein>
<dbReference type="SUPFAM" id="SSF64288">
    <property type="entry name" value="Chorismate lyase-like"/>
    <property type="match status" value="1"/>
</dbReference>
<dbReference type="PANTHER" id="PTHR44846:SF12">
    <property type="entry name" value="HTH-TYPE TRANSCRIPTIONAL REGULATOR TRER"/>
    <property type="match status" value="1"/>
</dbReference>
<proteinExistence type="predicted"/>
<gene>
    <name evidence="2" type="ORF">B5G21_03385</name>
</gene>
<dbReference type="EMBL" id="NFHO01000003">
    <property type="protein sequence ID" value="OUN43857.1"/>
    <property type="molecule type" value="Genomic_DNA"/>
</dbReference>
<dbReference type="SMART" id="SM00866">
    <property type="entry name" value="UTRA"/>
    <property type="match status" value="1"/>
</dbReference>
<dbReference type="GO" id="GO:0045892">
    <property type="term" value="P:negative regulation of DNA-templated transcription"/>
    <property type="evidence" value="ECO:0007669"/>
    <property type="project" value="TreeGrafter"/>
</dbReference>
<evidence type="ECO:0000313" key="3">
    <source>
        <dbReference type="Proteomes" id="UP000196560"/>
    </source>
</evidence>
<dbReference type="InterPro" id="IPR011663">
    <property type="entry name" value="UTRA"/>
</dbReference>
<dbReference type="Gene3D" id="3.40.1410.10">
    <property type="entry name" value="Chorismate lyase-like"/>
    <property type="match status" value="1"/>
</dbReference>
<sequence length="186" mass="20867">MCRYHLPRRGSHCQALPPKAHCQLVGGIESFRETAERNRLSACTRVTDFRHVVADEALSLRTGHPEGAELVTVERVRVLDGQALILDRSYFLASFVPELTAEIAEGSIYDFLEGELGVVVSTSKRTITVERATHHDAEMLDIEGFDYLAVMTSQTFDSKGNMFEHTESRHRPDTFCFHDTAVRSAV</sequence>
<name>A0A1Y3U9S3_9ACTN</name>
<dbReference type="PANTHER" id="PTHR44846">
    <property type="entry name" value="MANNOSYL-D-GLYCERATE TRANSPORT/METABOLISM SYSTEM REPRESSOR MNGR-RELATED"/>
    <property type="match status" value="1"/>
</dbReference>
<evidence type="ECO:0000313" key="2">
    <source>
        <dbReference type="EMBL" id="OUN43857.1"/>
    </source>
</evidence>
<keyword evidence="3" id="KW-1185">Reference proteome</keyword>
<dbReference type="Proteomes" id="UP000196560">
    <property type="component" value="Unassembled WGS sequence"/>
</dbReference>
<comment type="caution">
    <text evidence="2">The sequence shown here is derived from an EMBL/GenBank/DDBJ whole genome shotgun (WGS) entry which is preliminary data.</text>
</comment>
<dbReference type="InterPro" id="IPR050679">
    <property type="entry name" value="Bact_HTH_transcr_reg"/>
</dbReference>
<accession>A0A1Y3U9S3</accession>
<dbReference type="GO" id="GO:0003677">
    <property type="term" value="F:DNA binding"/>
    <property type="evidence" value="ECO:0007669"/>
    <property type="project" value="InterPro"/>
</dbReference>
<feature type="domain" description="UbiC transcription regulator-associated" evidence="1">
    <location>
        <begin position="37"/>
        <end position="176"/>
    </location>
</feature>
<dbReference type="InterPro" id="IPR028978">
    <property type="entry name" value="Chorismate_lyase_/UTRA_dom_sf"/>
</dbReference>
<organism evidence="2 3">
    <name type="scientific">Enorma massiliensis</name>
    <dbReference type="NCBI Taxonomy" id="1472761"/>
    <lineage>
        <taxon>Bacteria</taxon>
        <taxon>Bacillati</taxon>
        <taxon>Actinomycetota</taxon>
        <taxon>Coriobacteriia</taxon>
        <taxon>Coriobacteriales</taxon>
        <taxon>Coriobacteriaceae</taxon>
        <taxon>Enorma</taxon>
    </lineage>
</organism>
<reference evidence="3" key="1">
    <citation type="submission" date="2017-04" db="EMBL/GenBank/DDBJ databases">
        <title>Function of individual gut microbiota members based on whole genome sequencing of pure cultures obtained from chicken caecum.</title>
        <authorList>
            <person name="Medvecky M."/>
            <person name="Cejkova D."/>
            <person name="Polansky O."/>
            <person name="Karasova D."/>
            <person name="Kubasova T."/>
            <person name="Cizek A."/>
            <person name="Rychlik I."/>
        </authorList>
    </citation>
    <scope>NUCLEOTIDE SEQUENCE [LARGE SCALE GENOMIC DNA]</scope>
    <source>
        <strain evidence="3">An70</strain>
    </source>
</reference>
<dbReference type="AlphaFoldDB" id="A0A1Y3U9S3"/>
<evidence type="ECO:0000259" key="1">
    <source>
        <dbReference type="SMART" id="SM00866"/>
    </source>
</evidence>